<dbReference type="SUPFAM" id="SSF51679">
    <property type="entry name" value="Bacterial luciferase-like"/>
    <property type="match status" value="1"/>
</dbReference>
<dbReference type="Proteomes" id="UP000298488">
    <property type="component" value="Unassembled WGS sequence"/>
</dbReference>
<evidence type="ECO:0000313" key="3">
    <source>
        <dbReference type="EMBL" id="TFB79052.1"/>
    </source>
</evidence>
<dbReference type="GO" id="GO:0016705">
    <property type="term" value="F:oxidoreductase activity, acting on paired donors, with incorporation or reduction of molecular oxygen"/>
    <property type="evidence" value="ECO:0007669"/>
    <property type="project" value="InterPro"/>
</dbReference>
<keyword evidence="4" id="KW-1185">Reference proteome</keyword>
<evidence type="ECO:0000256" key="1">
    <source>
        <dbReference type="ARBA" id="ARBA00007789"/>
    </source>
</evidence>
<sequence length="406" mass="42527">MVLAERRRGNQSISRIIVRQTSAEWCGHVKAGSPLKLSVLDLVPVHTEQSSSDAIAASIALAKRADDLGFERYWVAEHHNMPAVAATNPPVLIGIIAANTDRIRVGSGGVMLPNHSPLVIAEQFAVLEAAFPARIDLGIGRAPGSDPVITALLRSSGATSDVDEFPKNVQDIRMLLSPDGATLRLGGGRGGDSGRDYAIKATPLAAAASPIWLLGSSDYSARLAASLGLPYVFAHHFSGEGTAQALALYRDGFTPSEDLAAPRTFLTVNAVVADTAEEARALALPQLQQMARLRSGLPLGPQVTVEEAAAATADLPPALQDLIDRMSERWIIDAPGPAATRIRALAAQFGVDEVMISPGAGSSVPDDPRTAPGRIRTLELLAAELVTIRGNSVAGSAVDPNVHANE</sequence>
<accession>A0A4R8VAK3</accession>
<dbReference type="GO" id="GO:0005829">
    <property type="term" value="C:cytosol"/>
    <property type="evidence" value="ECO:0007669"/>
    <property type="project" value="TreeGrafter"/>
</dbReference>
<dbReference type="Pfam" id="PF00296">
    <property type="entry name" value="Bac_luciferase"/>
    <property type="match status" value="1"/>
</dbReference>
<dbReference type="NCBIfam" id="TIGR03558">
    <property type="entry name" value="oxido_grp_1"/>
    <property type="match status" value="1"/>
</dbReference>
<proteinExistence type="predicted"/>
<gene>
    <name evidence="3" type="ORF">E3N84_02635</name>
</gene>
<dbReference type="InterPro" id="IPR036661">
    <property type="entry name" value="Luciferase-like_sf"/>
</dbReference>
<name>A0A4R8VAK3_9MICO</name>
<dbReference type="AlphaFoldDB" id="A0A4R8VAK3"/>
<dbReference type="InterPro" id="IPR011251">
    <property type="entry name" value="Luciferase-like_dom"/>
</dbReference>
<dbReference type="InterPro" id="IPR050766">
    <property type="entry name" value="Bact_Lucif_Oxidored"/>
</dbReference>
<dbReference type="PANTHER" id="PTHR30137">
    <property type="entry name" value="LUCIFERASE-LIKE MONOOXYGENASE"/>
    <property type="match status" value="1"/>
</dbReference>
<organism evidence="3 4">
    <name type="scientific">Terrimesophilobacter mesophilus</name>
    <dbReference type="NCBI Taxonomy" id="433647"/>
    <lineage>
        <taxon>Bacteria</taxon>
        <taxon>Bacillati</taxon>
        <taxon>Actinomycetota</taxon>
        <taxon>Actinomycetes</taxon>
        <taxon>Micrococcales</taxon>
        <taxon>Microbacteriaceae</taxon>
        <taxon>Terrimesophilobacter</taxon>
    </lineage>
</organism>
<dbReference type="OrthoDB" id="9780518at2"/>
<dbReference type="InterPro" id="IPR019949">
    <property type="entry name" value="CmoO-like"/>
</dbReference>
<feature type="domain" description="Luciferase-like" evidence="2">
    <location>
        <begin position="43"/>
        <end position="348"/>
    </location>
</feature>
<evidence type="ECO:0000259" key="2">
    <source>
        <dbReference type="Pfam" id="PF00296"/>
    </source>
</evidence>
<dbReference type="Gene3D" id="3.20.20.30">
    <property type="entry name" value="Luciferase-like domain"/>
    <property type="match status" value="1"/>
</dbReference>
<dbReference type="EMBL" id="SOFI01000003">
    <property type="protein sequence ID" value="TFB79052.1"/>
    <property type="molecule type" value="Genomic_DNA"/>
</dbReference>
<comment type="caution">
    <text evidence="3">The sequence shown here is derived from an EMBL/GenBank/DDBJ whole genome shotgun (WGS) entry which is preliminary data.</text>
</comment>
<dbReference type="CDD" id="cd00347">
    <property type="entry name" value="Flavin_utilizing_monoxygenases"/>
    <property type="match status" value="1"/>
</dbReference>
<evidence type="ECO:0000313" key="4">
    <source>
        <dbReference type="Proteomes" id="UP000298488"/>
    </source>
</evidence>
<protein>
    <submittedName>
        <fullName evidence="3">LLM class flavin-dependent oxidoreductase</fullName>
    </submittedName>
</protein>
<reference evidence="3 4" key="1">
    <citation type="submission" date="2019-03" db="EMBL/GenBank/DDBJ databases">
        <title>Genomics of glacier-inhabiting Cryobacterium strains.</title>
        <authorList>
            <person name="Liu Q."/>
            <person name="Xin Y.-H."/>
        </authorList>
    </citation>
    <scope>NUCLEOTIDE SEQUENCE [LARGE SCALE GENOMIC DNA]</scope>
    <source>
        <strain evidence="3 4">CGMCC 1.10440</strain>
    </source>
</reference>
<dbReference type="PANTHER" id="PTHR30137:SF6">
    <property type="entry name" value="LUCIFERASE-LIKE MONOOXYGENASE"/>
    <property type="match status" value="1"/>
</dbReference>
<comment type="similarity">
    <text evidence="1">To bacterial alkanal monooxygenase alpha and beta chains.</text>
</comment>